<organism evidence="1 2">
    <name type="scientific">Maribacter phage Colly_1</name>
    <dbReference type="NCBI Taxonomy" id="2745691"/>
    <lineage>
        <taxon>Viruses</taxon>
        <taxon>Duplodnaviria</taxon>
        <taxon>Heunggongvirae</taxon>
        <taxon>Uroviricota</taxon>
        <taxon>Caudoviricetes</taxon>
        <taxon>Molycolviridae</taxon>
        <taxon>Mollyvirus</taxon>
        <taxon>Mollyvirus colly</taxon>
    </lineage>
</organism>
<dbReference type="EMBL" id="MT732450">
    <property type="protein sequence ID" value="QQO97255.1"/>
    <property type="molecule type" value="Genomic_DNA"/>
</dbReference>
<accession>A0A8E4UXW8</accession>
<protein>
    <submittedName>
        <fullName evidence="1">Uncharacterized protein</fullName>
    </submittedName>
</protein>
<dbReference type="Proteomes" id="UP000693899">
    <property type="component" value="Segment"/>
</dbReference>
<sequence>MNRNDIVIRKGKHYLNAFGVKVNGEIILCYRPMDIESGGKLVHISAGIASVQEVKEVRVDHILTTEDRVGWLQNCYPIIASNDPSLSNNKISEKSIEKYYKNGLPLKVLVKLEETRDELATLDWFTNFTYGPTSMVGEVFYHKEKGFCTITGIHHPGGDSYLLTDKGKVVWDYQHNKTVFVGPPVFGIPKLVKFISEEIGTNYHERYTLTRKQLEAFAGRIATVTRQDNSNYLELLPKLYKEIDKLK</sequence>
<name>A0A8E4UXW8_9CAUD</name>
<proteinExistence type="predicted"/>
<reference evidence="1" key="1">
    <citation type="submission" date="2020-07" db="EMBL/GenBank/DDBJ databases">
        <title>Highly diverse flavobacterial phages as mortality factor during North Sea spring blooms.</title>
        <authorList>
            <person name="Bartlau N."/>
            <person name="Wichels A."/>
            <person name="Krohne G."/>
            <person name="Adriaenssens E.M."/>
            <person name="Heins A."/>
            <person name="Fuchs B.M."/>
            <person name="Amann R."/>
            <person name="Moraru C."/>
        </authorList>
    </citation>
    <scope>NUCLEOTIDE SEQUENCE</scope>
</reference>
<keyword evidence="2" id="KW-1185">Reference proteome</keyword>
<evidence type="ECO:0000313" key="1">
    <source>
        <dbReference type="EMBL" id="QQO97255.1"/>
    </source>
</evidence>
<gene>
    <name evidence="1" type="ORF">Colly1_153</name>
</gene>
<evidence type="ECO:0000313" key="2">
    <source>
        <dbReference type="Proteomes" id="UP000693899"/>
    </source>
</evidence>